<evidence type="ECO:0000313" key="2">
    <source>
        <dbReference type="EMBL" id="OGI69684.1"/>
    </source>
</evidence>
<evidence type="ECO:0000313" key="3">
    <source>
        <dbReference type="Proteomes" id="UP000178059"/>
    </source>
</evidence>
<feature type="transmembrane region" description="Helical" evidence="1">
    <location>
        <begin position="70"/>
        <end position="103"/>
    </location>
</feature>
<proteinExistence type="predicted"/>
<feature type="transmembrane region" description="Helical" evidence="1">
    <location>
        <begin position="139"/>
        <end position="155"/>
    </location>
</feature>
<gene>
    <name evidence="2" type="ORF">A2824_03135</name>
</gene>
<dbReference type="STRING" id="1801743.A2824_03135"/>
<reference evidence="2 3" key="1">
    <citation type="journal article" date="2016" name="Nat. Commun.">
        <title>Thousands of microbial genomes shed light on interconnected biogeochemical processes in an aquifer system.</title>
        <authorList>
            <person name="Anantharaman K."/>
            <person name="Brown C.T."/>
            <person name="Hug L.A."/>
            <person name="Sharon I."/>
            <person name="Castelle C.J."/>
            <person name="Probst A.J."/>
            <person name="Thomas B.C."/>
            <person name="Singh A."/>
            <person name="Wilkins M.J."/>
            <person name="Karaoz U."/>
            <person name="Brodie E.L."/>
            <person name="Williams K.H."/>
            <person name="Hubbard S.S."/>
            <person name="Banfield J.F."/>
        </authorList>
    </citation>
    <scope>NUCLEOTIDE SEQUENCE [LARGE SCALE GENOMIC DNA]</scope>
</reference>
<name>A0A1F6VJ91_9BACT</name>
<feature type="transmembrane region" description="Helical" evidence="1">
    <location>
        <begin position="109"/>
        <end position="127"/>
    </location>
</feature>
<keyword evidence="1" id="KW-1133">Transmembrane helix</keyword>
<organism evidence="2 3">
    <name type="scientific">Candidatus Nomurabacteria bacterium RIFCSPHIGHO2_01_FULL_42_16</name>
    <dbReference type="NCBI Taxonomy" id="1801743"/>
    <lineage>
        <taxon>Bacteria</taxon>
        <taxon>Candidatus Nomuraibacteriota</taxon>
    </lineage>
</organism>
<dbReference type="EMBL" id="MFTT01000021">
    <property type="protein sequence ID" value="OGI69684.1"/>
    <property type="molecule type" value="Genomic_DNA"/>
</dbReference>
<feature type="transmembrane region" description="Helical" evidence="1">
    <location>
        <begin position="7"/>
        <end position="27"/>
    </location>
</feature>
<comment type="caution">
    <text evidence="2">The sequence shown here is derived from an EMBL/GenBank/DDBJ whole genome shotgun (WGS) entry which is preliminary data.</text>
</comment>
<keyword evidence="1" id="KW-0812">Transmembrane</keyword>
<evidence type="ECO:0000256" key="1">
    <source>
        <dbReference type="SAM" id="Phobius"/>
    </source>
</evidence>
<keyword evidence="1" id="KW-0472">Membrane</keyword>
<feature type="transmembrane region" description="Helical" evidence="1">
    <location>
        <begin position="33"/>
        <end position="49"/>
    </location>
</feature>
<accession>A0A1F6VJ91</accession>
<dbReference type="Proteomes" id="UP000178059">
    <property type="component" value="Unassembled WGS sequence"/>
</dbReference>
<sequence length="171" mass="19676">MNKKGFLFLRQHLLEGLLLLVIIGFFLVQRLDVIFMAAIIFAYLVIVFLNDNFLYRIKKGAGDVKKNRQYGILFLMIIALMLIWQFSPESIIFTAIFIAFALYRWDGRIVAGGALISLASSLFLLIVERDALAEQMTLYAFYLFAIAAVLAIIEYKRSQKLITNVRKIRKI</sequence>
<protein>
    <submittedName>
        <fullName evidence="2">Uncharacterized protein</fullName>
    </submittedName>
</protein>
<dbReference type="AlphaFoldDB" id="A0A1F6VJ91"/>